<dbReference type="EMBL" id="CP115965">
    <property type="protein sequence ID" value="WZW98624.1"/>
    <property type="molecule type" value="Genomic_DNA"/>
</dbReference>
<dbReference type="Pfam" id="PF05258">
    <property type="entry name" value="DciA"/>
    <property type="match status" value="1"/>
</dbReference>
<name>A0ABZ3C8U6_9ACTN</name>
<evidence type="ECO:0000313" key="2">
    <source>
        <dbReference type="EMBL" id="WZW98624.1"/>
    </source>
</evidence>
<keyword evidence="3" id="KW-1185">Reference proteome</keyword>
<sequence length="196" mass="20699">MSDEPIAPEGSAEQPTDADAFDPPAFDPPELEPPAFEPTGLDLARQTAQAAGRAVVPPPPRKKAAAGRRRPRGSQGRGSGDPTPVGDALEDVITTRGWGTEVNVHLLLGRWAELVGPAVAEHSTPEAFRAGVVVVRTSSTNWAAQLRLMAPQLVARMNSSLGDGTIRLVKVLGPEAPSWQHGPRTVKGRGPRDTYG</sequence>
<dbReference type="RefSeq" id="WP_232549228.1">
    <property type="nucleotide sequence ID" value="NZ_CP115965.1"/>
</dbReference>
<gene>
    <name evidence="2" type="ORF">PCC79_17365</name>
</gene>
<evidence type="ECO:0000256" key="1">
    <source>
        <dbReference type="SAM" id="MobiDB-lite"/>
    </source>
</evidence>
<evidence type="ECO:0000313" key="3">
    <source>
        <dbReference type="Proteomes" id="UP001434337"/>
    </source>
</evidence>
<dbReference type="InterPro" id="IPR007922">
    <property type="entry name" value="DciA-like"/>
</dbReference>
<reference evidence="2 3" key="1">
    <citation type="journal article" date="2023" name="Environ Microbiome">
        <title>A coral-associated actinobacterium mitigates coral bleaching under heat stress.</title>
        <authorList>
            <person name="Li J."/>
            <person name="Zou Y."/>
            <person name="Li Q."/>
            <person name="Zhang J."/>
            <person name="Bourne D.G."/>
            <person name="Lyu Y."/>
            <person name="Liu C."/>
            <person name="Zhang S."/>
        </authorList>
    </citation>
    <scope>NUCLEOTIDE SEQUENCE [LARGE SCALE GENOMIC DNA]</scope>
    <source>
        <strain evidence="2 3">SCSIO 13291</strain>
    </source>
</reference>
<accession>A0ABZ3C8U6</accession>
<protein>
    <submittedName>
        <fullName evidence="2">DciA family protein</fullName>
    </submittedName>
</protein>
<organism evidence="2 3">
    <name type="scientific">Propioniciclava soli</name>
    <dbReference type="NCBI Taxonomy" id="2775081"/>
    <lineage>
        <taxon>Bacteria</taxon>
        <taxon>Bacillati</taxon>
        <taxon>Actinomycetota</taxon>
        <taxon>Actinomycetes</taxon>
        <taxon>Propionibacteriales</taxon>
        <taxon>Propionibacteriaceae</taxon>
        <taxon>Propioniciclava</taxon>
    </lineage>
</organism>
<dbReference type="PANTHER" id="PTHR36456:SF1">
    <property type="entry name" value="UPF0232 PROTEIN SCO3875"/>
    <property type="match status" value="1"/>
</dbReference>
<feature type="region of interest" description="Disordered" evidence="1">
    <location>
        <begin position="1"/>
        <end position="88"/>
    </location>
</feature>
<dbReference type="PANTHER" id="PTHR36456">
    <property type="entry name" value="UPF0232 PROTEIN SCO3875"/>
    <property type="match status" value="1"/>
</dbReference>
<dbReference type="Proteomes" id="UP001434337">
    <property type="component" value="Chromosome"/>
</dbReference>
<proteinExistence type="predicted"/>
<feature type="region of interest" description="Disordered" evidence="1">
    <location>
        <begin position="177"/>
        <end position="196"/>
    </location>
</feature>
<feature type="compositionally biased region" description="Basic residues" evidence="1">
    <location>
        <begin position="60"/>
        <end position="72"/>
    </location>
</feature>
<feature type="compositionally biased region" description="Pro residues" evidence="1">
    <location>
        <begin position="25"/>
        <end position="36"/>
    </location>
</feature>